<accession>A0ABR1GSW6</accession>
<dbReference type="PANTHER" id="PTHR46310">
    <property type="entry name" value="AMIDASE 1"/>
    <property type="match status" value="1"/>
</dbReference>
<evidence type="ECO:0000313" key="2">
    <source>
        <dbReference type="EMBL" id="KAK7408490.1"/>
    </source>
</evidence>
<feature type="domain" description="Amidase" evidence="1">
    <location>
        <begin position="171"/>
        <end position="288"/>
    </location>
</feature>
<dbReference type="Pfam" id="PF01425">
    <property type="entry name" value="Amidase"/>
    <property type="match status" value="1"/>
</dbReference>
<dbReference type="PANTHER" id="PTHR46310:SF7">
    <property type="entry name" value="AMIDASE 1"/>
    <property type="match status" value="1"/>
</dbReference>
<dbReference type="InterPro" id="IPR023631">
    <property type="entry name" value="Amidase_dom"/>
</dbReference>
<dbReference type="Gene3D" id="3.90.1300.10">
    <property type="entry name" value="Amidase signature (AS) domain"/>
    <property type="match status" value="2"/>
</dbReference>
<gene>
    <name evidence="2" type="ORF">QQX98_009357</name>
</gene>
<dbReference type="InterPro" id="IPR036928">
    <property type="entry name" value="AS_sf"/>
</dbReference>
<name>A0ABR1GSW6_9HYPO</name>
<evidence type="ECO:0000313" key="3">
    <source>
        <dbReference type="Proteomes" id="UP001498476"/>
    </source>
</evidence>
<dbReference type="Proteomes" id="UP001498476">
    <property type="component" value="Unassembled WGS sequence"/>
</dbReference>
<dbReference type="EMBL" id="JAZAVJ010000185">
    <property type="protein sequence ID" value="KAK7408490.1"/>
    <property type="molecule type" value="Genomic_DNA"/>
</dbReference>
<organism evidence="2 3">
    <name type="scientific">Neonectria punicea</name>
    <dbReference type="NCBI Taxonomy" id="979145"/>
    <lineage>
        <taxon>Eukaryota</taxon>
        <taxon>Fungi</taxon>
        <taxon>Dikarya</taxon>
        <taxon>Ascomycota</taxon>
        <taxon>Pezizomycotina</taxon>
        <taxon>Sordariomycetes</taxon>
        <taxon>Hypocreomycetidae</taxon>
        <taxon>Hypocreales</taxon>
        <taxon>Nectriaceae</taxon>
        <taxon>Neonectria</taxon>
    </lineage>
</organism>
<keyword evidence="3" id="KW-1185">Reference proteome</keyword>
<reference evidence="2 3" key="1">
    <citation type="journal article" date="2025" name="Microbiol. Resour. Announc.">
        <title>Draft genome sequences for Neonectria magnoliae and Neonectria punicea, canker pathogens of Liriodendron tulipifera and Acer saccharum in West Virginia.</title>
        <authorList>
            <person name="Petronek H.M."/>
            <person name="Kasson M.T."/>
            <person name="Metheny A.M."/>
            <person name="Stauder C.M."/>
            <person name="Lovett B."/>
            <person name="Lynch S.C."/>
            <person name="Garnas J.R."/>
            <person name="Kasson L.R."/>
            <person name="Stajich J.E."/>
        </authorList>
    </citation>
    <scope>NUCLEOTIDE SEQUENCE [LARGE SCALE GENOMIC DNA]</scope>
    <source>
        <strain evidence="2 3">NRRL 64653</strain>
    </source>
</reference>
<dbReference type="SUPFAM" id="SSF75304">
    <property type="entry name" value="Amidase signature (AS) enzymes"/>
    <property type="match status" value="1"/>
</dbReference>
<comment type="caution">
    <text evidence="2">The sequence shown here is derived from an EMBL/GenBank/DDBJ whole genome shotgun (WGS) entry which is preliminary data.</text>
</comment>
<protein>
    <recommendedName>
        <fullName evidence="1">Amidase domain-containing protein</fullName>
    </recommendedName>
</protein>
<evidence type="ECO:0000259" key="1">
    <source>
        <dbReference type="Pfam" id="PF01425"/>
    </source>
</evidence>
<sequence length="555" mass="62138">MEDLPSIHQDLVLVINDVSYQLVDHGGTINGYPGALITRRDATPFILYNISEGATISETHLEDFRSRTDFLRLIVFYGAEESGLDLQTSAVQLLKETWKAGWEFTKFPNAPVFDGGLYVGYRGRIFQPWRIYHDENLTMTVTYQLHKGTLTGVSSLRIVVPPQSYSRSTPTPNKPLKGVTIAVKDMFDIEGSKTTLCNRAWAEYQSPKEKTAPSIKRLQDLGAWVVGKTRLNAMIIREETMECVERLAPHNPRGDGYQTSSGSSSGSCAAVGAYPWVDFAIGSDTVESLLIGMGVLQSDQHTAQLTSGPKTGTRILYPLDYLPTTNKAQMKFIDSFVEDLEDMLGTKRSIISLAELWRESSPESVTEKDLSEYLKTASCLYAGTLPYYKDAIEMVKEFYDGYTKEFGKTPFLHRALRWRWETADKVTPEERDEGWERIYTYRKWLLDNIFTEGSILVLPIDEGRPNYRDAPPPPFGLLSGYSSLYISRIAGFPEVTAPIGEIVYDSDITHREEPLPISVSVAAPPGTDLALIDLVHQTLEKGGKPIRLDTGRSIL</sequence>
<proteinExistence type="predicted"/>